<dbReference type="Pfam" id="PF00932">
    <property type="entry name" value="LTD"/>
    <property type="match status" value="1"/>
</dbReference>
<dbReference type="STRING" id="660521.SAMN04487949_2434"/>
<feature type="compositionally biased region" description="Polar residues" evidence="1">
    <location>
        <begin position="350"/>
        <end position="360"/>
    </location>
</feature>
<dbReference type="InterPro" id="IPR036866">
    <property type="entry name" value="RibonucZ/Hydroxyglut_hydro"/>
</dbReference>
<dbReference type="SUPFAM" id="SSF56281">
    <property type="entry name" value="Metallo-hydrolase/oxidoreductase"/>
    <property type="match status" value="1"/>
</dbReference>
<feature type="region of interest" description="Disordered" evidence="1">
    <location>
        <begin position="25"/>
        <end position="60"/>
    </location>
</feature>
<dbReference type="Gene3D" id="3.60.15.10">
    <property type="entry name" value="Ribonuclease Z/Hydroxyacylglutathione hydrolase-like"/>
    <property type="match status" value="1"/>
</dbReference>
<dbReference type="AlphaFoldDB" id="A0A1G9VMU7"/>
<dbReference type="Proteomes" id="UP000199451">
    <property type="component" value="Unassembled WGS sequence"/>
</dbReference>
<dbReference type="PROSITE" id="PS51257">
    <property type="entry name" value="PROKAR_LIPOPROTEIN"/>
    <property type="match status" value="1"/>
</dbReference>
<proteinExistence type="predicted"/>
<evidence type="ECO:0000259" key="2">
    <source>
        <dbReference type="PROSITE" id="PS51841"/>
    </source>
</evidence>
<dbReference type="Pfam" id="PF00753">
    <property type="entry name" value="Lactamase_B"/>
    <property type="match status" value="1"/>
</dbReference>
<dbReference type="OrthoDB" id="3327at2157"/>
<dbReference type="CDD" id="cd07731">
    <property type="entry name" value="ComA-like_MBL-fold"/>
    <property type="match status" value="1"/>
</dbReference>
<organism evidence="3 4">
    <name type="scientific">Halogranum gelatinilyticum</name>
    <dbReference type="NCBI Taxonomy" id="660521"/>
    <lineage>
        <taxon>Archaea</taxon>
        <taxon>Methanobacteriati</taxon>
        <taxon>Methanobacteriota</taxon>
        <taxon>Stenosarchaea group</taxon>
        <taxon>Halobacteria</taxon>
        <taxon>Halobacteriales</taxon>
        <taxon>Haloferacaceae</taxon>
    </lineage>
</organism>
<protein>
    <submittedName>
        <fullName evidence="3">Competence protein ComEC</fullName>
    </submittedName>
</protein>
<feature type="compositionally biased region" description="Low complexity" evidence="1">
    <location>
        <begin position="34"/>
        <end position="60"/>
    </location>
</feature>
<feature type="region of interest" description="Disordered" evidence="1">
    <location>
        <begin position="318"/>
        <end position="380"/>
    </location>
</feature>
<accession>A0A1G9VMU7</accession>
<dbReference type="PANTHER" id="PTHR30619:SF1">
    <property type="entry name" value="RECOMBINATION PROTEIN 2"/>
    <property type="match status" value="1"/>
</dbReference>
<gene>
    <name evidence="3" type="ORF">SAMN04487949_2434</name>
</gene>
<dbReference type="SMART" id="SM00849">
    <property type="entry name" value="Lactamase_B"/>
    <property type="match status" value="1"/>
</dbReference>
<dbReference type="SUPFAM" id="SSF74853">
    <property type="entry name" value="Lamin A/C globular tail domain"/>
    <property type="match status" value="1"/>
</dbReference>
<name>A0A1G9VMU7_9EURY</name>
<keyword evidence="4" id="KW-1185">Reference proteome</keyword>
<evidence type="ECO:0000313" key="4">
    <source>
        <dbReference type="Proteomes" id="UP000199451"/>
    </source>
</evidence>
<sequence>MDSHRLVVVAFAALVVLAGCASPAGDTGSPVSDGATNDATATPATTDADSPPSSPAAPGGTLEVHFINVGQSSATLVVGPDGETMLVDTGDFTDDGEEVLAYLDRVGVDRIDHLVTTHNDADHIGGHAAVIDHYETDGEGVGAIYDPGIAASTATYGRYLDAVEEHDVPLYEVRADDVLPFDGAEVRVLAPPEDYLANDERNENSVVLHVAFGEARFLLTGDGEDAAEEYLVETYGSELRASVLTAGHHGSRTSTSAGLLDATGPQVVVISSAYDSRFGHPHQETLDKLAARELPTYWTGTHGDVVVRTDGERLTVATQRDAPTDPSRLRDAPAVEPGTTDPVETRVTLDVTTGSASDSPVTAVATDGGSETDGSTSGATDSLALVDVHADADGDDRDNLGDEYVVFENVGDGPLDLSGWTVSDEAGATYTVPDGVTLAAGERLTLRTGSGTDTETELHWGRESPVWNNDGDVVTVATAAGDVVIQEAY</sequence>
<evidence type="ECO:0000256" key="1">
    <source>
        <dbReference type="SAM" id="MobiDB-lite"/>
    </source>
</evidence>
<reference evidence="4" key="1">
    <citation type="submission" date="2016-10" db="EMBL/GenBank/DDBJ databases">
        <authorList>
            <person name="Varghese N."/>
            <person name="Submissions S."/>
        </authorList>
    </citation>
    <scope>NUCLEOTIDE SEQUENCE [LARGE SCALE GENOMIC DNA]</scope>
    <source>
        <strain evidence="4">CGMCC 1.10119</strain>
    </source>
</reference>
<dbReference type="InterPro" id="IPR001322">
    <property type="entry name" value="Lamin_tail_dom"/>
</dbReference>
<dbReference type="PANTHER" id="PTHR30619">
    <property type="entry name" value="DNA INTERNALIZATION/COMPETENCE PROTEIN COMEC/REC2"/>
    <property type="match status" value="1"/>
</dbReference>
<dbReference type="InterPro" id="IPR035681">
    <property type="entry name" value="ComA-like_MBL"/>
</dbReference>
<dbReference type="EMBL" id="FNHL01000003">
    <property type="protein sequence ID" value="SDM73351.1"/>
    <property type="molecule type" value="Genomic_DNA"/>
</dbReference>
<feature type="compositionally biased region" description="Low complexity" evidence="1">
    <location>
        <begin position="365"/>
        <end position="380"/>
    </location>
</feature>
<dbReference type="InterPro" id="IPR036415">
    <property type="entry name" value="Lamin_tail_dom_sf"/>
</dbReference>
<dbReference type="RefSeq" id="WP_089697748.1">
    <property type="nucleotide sequence ID" value="NZ_FNHL01000003.1"/>
</dbReference>
<dbReference type="InterPro" id="IPR001279">
    <property type="entry name" value="Metallo-B-lactamas"/>
</dbReference>
<dbReference type="InterPro" id="IPR052159">
    <property type="entry name" value="Competence_DNA_uptake"/>
</dbReference>
<feature type="domain" description="LTD" evidence="2">
    <location>
        <begin position="370"/>
        <end position="489"/>
    </location>
</feature>
<dbReference type="PROSITE" id="PS51841">
    <property type="entry name" value="LTD"/>
    <property type="match status" value="1"/>
</dbReference>
<dbReference type="Gene3D" id="2.60.40.1260">
    <property type="entry name" value="Lamin Tail domain"/>
    <property type="match status" value="1"/>
</dbReference>
<evidence type="ECO:0000313" key="3">
    <source>
        <dbReference type="EMBL" id="SDM73351.1"/>
    </source>
</evidence>